<name>A0A2D0N5J7_FLAN2</name>
<proteinExistence type="predicted"/>
<evidence type="ECO:0000313" key="3">
    <source>
        <dbReference type="Proteomes" id="UP000223913"/>
    </source>
</evidence>
<protein>
    <recommendedName>
        <fullName evidence="1">Secretion system C-terminal sorting domain-containing protein</fullName>
    </recommendedName>
</protein>
<gene>
    <name evidence="2" type="ORF">CRP01_25760</name>
</gene>
<dbReference type="Proteomes" id="UP000223913">
    <property type="component" value="Unassembled WGS sequence"/>
</dbReference>
<sequence>MPFSLQAQDDSPCECVQRWDGGAHWNEDGSIDDAPNAPKPLGVIRCANAAETQSQIKPNGCTYKPSEFSIDVSGSTCIDPSTGETVTVENPTEGEPIIWFNFDVRPHSNNFEVQINDNSGDKIGFALYYSADPTSGVNEDGFSGDCSNLVLVACGVESSNTWNTLPVPDFEQPTNYYLAIWDQDADGDLSLNNFKARFGCSEETPPTEECTLELIECPETAKVSCGDPFDPITLGLPFDPSDCPNLQLDYKDIIAGICAENFTIKRLWTFKDNEGNMTECEQIIEFVDEVEPVIEEIEDYTLEDCEAEWPTLSTEWSDNCGSGGQVDGVPGEIMVDGCMESRVYTFTISDDCGNTAMATTTVTRKLDELVVACPGDKTIDACASQEAIDAAFADFLEAFKVESGCNASGMLDAEYSAPDKCGGSVEVSYTASADCGDPQTCKATFTVPECTTGECGSCPEACLISGDQLVCPNEIVVYTVDIEDACENPEIIWSLNETYNDATIVSQDGASITLKIDNNCEGWVELIATIKCEGCEDVVCKYPIDVVLTDIVFETPENVVIDACTDAMAIETAFEEFLEEFSVSGGCNAMGEFEKEYSLPEVCGGSIEIVYNAVADCGQVSSTSATFTIEICEEGSCKECPESCSISGDQLVCPGEIVAYTVAVDEGCENPEIIWSLNETYNDATIVSTDGNTVVLKIDDNCDAWVELIATTKCDGCEPVVCKYPIDVVLTDLVLDCPMDVELDPCSSQEDINAAFGEFMESFSFTGGCDAEGDFDAEYSAPDKCGGTIEVSYTVTESCGDSKTCKASFTIPVCTEGSCDECPESCAISGDQLVCPGEIVTYTVAVEEGCENAQVIWSLNETYNDATIVGEDPMTNSVVLKIDDNCDAWVELIATIKCDGCEDVVCKYPIDVVLTQLTLDCPDDVVLEPCSSQEDIDAAFGEFLESFSFTGGCDAEGDFDAEYSAPDKCGGIVEVSYTVTESCGESKNCKATFKIGICEDGTCNTCEGECLISGDMAACPSEELVYTIDLDGTCEDPEIIWMVDGDAEIIETGDGQVTVLTKDQCEGWFKISATVNCDNCPPVVCEKTVDIVIHKLVVQCPDDVVIEACASASAIDEAFEDFLDSFGFSGACNSGMGEFETEYSAPDKCGGSVTVKYIATDDCGQYETCSATFTIETCEDGSCDECPESCAISGDQLVCPGEIVTYTVAVEEGCENAQVIWSLNETYNDATIVGEDPMTNSVVLKIDDNCDAWVELIATIKCDGCEDVVCKYPIDVVLTDLVLDCPMDVELDPCSSQEDITAAFGEFLESFSFTGGCDAEGDFDAEYSAPDKCGGTVEVSYTVTESCGESKNCKASFTVPVCTEGSCDECPESCAISGDQLVCPGEIVVYTVAVDEGCENPEIIWSLNETYNDATIVSTDGNTVVLKIDDNCDAWVELIATTKCDGCEPVVCKYPIDVVLTQLTLDCPADVVLEPCSSQEDIDAAFGEFLESFSFTGGCDAEGDFDAVYSAPDKCGGIVEVSYTVTESCGESKNCKATFKIGICEDGTCNTCEGECLISGDIAACPNEELVYTLDLDGTCAEPEIIWTIDGDAEIIETGDGQVTVLTADECEGWYTLKATIKCDNCPPVVCEKTADIVRHKLVVECPDDVAVNPCLSASEIDAAFAEFLESFGFSGACGTGSGKFAMEYSAPDACGESVTVKYIATDACGQYETCTATFSIKPCEEGDCGECPEACSISGDQLVCPGEIVVYTVAVDAGCENPEIIWSLNETYNDATIVSTDGNTVVLKIDDNCDAWVELIATTKCDGCEPVVCKYPIDVVLTQLTLDCPDDVVLEPCSSQEDIDAAFGEFLESFSFTGGCDAKGEFDAEYSAPNKCGGIVEVSYTVTESCGESKNCKATFKIGICEDGSCNTCEGSCLIDGKMAACPNEELVYTLDLDGTCAEPEIIWTIDGDAEITATGDGQVTVLATDECEGWFTLKATIKCDNCPLVYCEKTVDIVRHKLVVECPDDVAIDPCLTPSEVNAAFAEFLESFGFSGGCGTGMGDFDMEYSAPEACGEYVTVKYVATDDCGQYEYCTATFSIKACDQACTPEIKDLEDITLEECGAEWPTLKTQWWDDCGGDGQVVGVPGEIMTIDDCYQYRIYTFTIHNDCGEDAMTTTKVTRRFDETPPFLSIPNLNIELVTCIEDIPTPEGLEALVALYLFDNCDEEPTIMVSAEGSPECIDGSFSYTYTVKVCDECGNCDEISVTYGGSCYGTPGEEQTFCTLTPGGWGNAGGKYPWKDGEKATTTEIITGLMDTYGDVIIGDTLANVLRITDPECIISLLPAGGSPDVLPEGDVSASSDNDCTPYTPEHFTGSGRLKNTLAGHAISLQLNIWYTTEVSGSELGELTLESLALEGTEILPDSVETVSELLAYVNLYLGGTLETSKDLSGSLTDLISSINEFFDGCTEVAVDECGLGLDLLDLGLDVDLGSENEEEEEEEDDKNILETDMEQPLRIWPNPASKQLTLNFDSEKMGVTRVQMVDPSGKYVFDGEFPVTKGANNLVVPIQGFPTGIYTIITIQENQRLLERVVITKD</sequence>
<accession>A0A2D0N5J7</accession>
<evidence type="ECO:0000313" key="2">
    <source>
        <dbReference type="EMBL" id="PHN03660.1"/>
    </source>
</evidence>
<dbReference type="EMBL" id="PDUD01000030">
    <property type="protein sequence ID" value="PHN03660.1"/>
    <property type="molecule type" value="Genomic_DNA"/>
</dbReference>
<keyword evidence="3" id="KW-1185">Reference proteome</keyword>
<dbReference type="OrthoDB" id="599464at2"/>
<dbReference type="Pfam" id="PF18962">
    <property type="entry name" value="Por_Secre_tail"/>
    <property type="match status" value="1"/>
</dbReference>
<dbReference type="RefSeq" id="WP_099152988.1">
    <property type="nucleotide sequence ID" value="NZ_PDUD01000030.1"/>
</dbReference>
<evidence type="ECO:0000259" key="1">
    <source>
        <dbReference type="Pfam" id="PF18962"/>
    </source>
</evidence>
<comment type="caution">
    <text evidence="2">The sequence shown here is derived from an EMBL/GenBank/DDBJ whole genome shotgun (WGS) entry which is preliminary data.</text>
</comment>
<reference evidence="2 3" key="1">
    <citation type="submission" date="2017-10" db="EMBL/GenBank/DDBJ databases">
        <title>The draft genome sequence of Lewinella nigricans NBRC 102662.</title>
        <authorList>
            <person name="Wang K."/>
        </authorList>
    </citation>
    <scope>NUCLEOTIDE SEQUENCE [LARGE SCALE GENOMIC DNA]</scope>
    <source>
        <strain evidence="2 3">NBRC 102662</strain>
    </source>
</reference>
<feature type="domain" description="Secretion system C-terminal sorting" evidence="1">
    <location>
        <begin position="2500"/>
        <end position="2576"/>
    </location>
</feature>
<organism evidence="2 3">
    <name type="scientific">Flavilitoribacter nigricans (strain ATCC 23147 / DSM 23189 / NBRC 102662 / NCIMB 1420 / SS-2)</name>
    <name type="common">Lewinella nigricans</name>
    <dbReference type="NCBI Taxonomy" id="1122177"/>
    <lineage>
        <taxon>Bacteria</taxon>
        <taxon>Pseudomonadati</taxon>
        <taxon>Bacteroidota</taxon>
        <taxon>Saprospiria</taxon>
        <taxon>Saprospirales</taxon>
        <taxon>Lewinellaceae</taxon>
        <taxon>Flavilitoribacter</taxon>
    </lineage>
</organism>
<dbReference type="InterPro" id="IPR026444">
    <property type="entry name" value="Secre_tail"/>
</dbReference>